<keyword evidence="2" id="KW-0732">Signal</keyword>
<name>A0ABP1RLF0_9HEXA</name>
<evidence type="ECO:0000313" key="3">
    <source>
        <dbReference type="EMBL" id="CAL8130118.1"/>
    </source>
</evidence>
<sequence>MSEKLVYLKVWAASLLLMLVNVESVCSSGIKVKAVPAIYSVEIPNVHTYEATIPIFFHVELPKLPDKFPQHTIDCGNNHKNYSNSSDDNFCALEKQFIAASNHIVRDLQIIKNHLSEESKLRRRRQATPVIAATSLLAGFLLRPAISRFTGNLFGSDEDWTSHFNSIRDSMIEEHKLLLDFEESTHSYTQEMESILSNISEILTTQKRELIWTLRLLSTKLHADIIQEAVQSCKTGHIPGNLIQVEYFKKKLSTLEKTLSTHYNYTLAIDINGNEVSKYYKLPIADCLITPSKAHITINIPVRRKETTWKLHEIIHTKFAFSNQVCELYPQEASYLAVSKPENKSILIASHMLNYCSIFEHQICMIPQFAKDSVQSLRCTAGMHLNADPLELVKSCSFRCYSNDELIITQVGDRKIVITNAVNLTYSCKGNNGTKKLFKFEKLGAIEVNLDCDCEIVINGNEKLPKPFPCLGKNETLEQLFNFTVPILWTNNFSDLENVLDFDIDHKNLSNHINHDWPWLIPVLNFSKEQASNFSVPEKAVFSSFLTLEVWLGLLTFALLLHFILTFYCFFKILLARYGGYGTCSQATSSPSRNSQFSDSSQQYPVVTRRRNYEIGVENLRSNEEKKEFRQSFSNRLI</sequence>
<evidence type="ECO:0000313" key="4">
    <source>
        <dbReference type="Proteomes" id="UP001642540"/>
    </source>
</evidence>
<keyword evidence="4" id="KW-1185">Reference proteome</keyword>
<gene>
    <name evidence="3" type="ORF">ODALV1_LOCUS23574</name>
</gene>
<dbReference type="EMBL" id="CAXLJM020000081">
    <property type="protein sequence ID" value="CAL8130118.1"/>
    <property type="molecule type" value="Genomic_DNA"/>
</dbReference>
<evidence type="ECO:0000256" key="2">
    <source>
        <dbReference type="SAM" id="SignalP"/>
    </source>
</evidence>
<feature type="transmembrane region" description="Helical" evidence="1">
    <location>
        <begin position="550"/>
        <end position="571"/>
    </location>
</feature>
<feature type="signal peptide" evidence="2">
    <location>
        <begin position="1"/>
        <end position="27"/>
    </location>
</feature>
<keyword evidence="1" id="KW-0812">Transmembrane</keyword>
<comment type="caution">
    <text evidence="3">The sequence shown here is derived from an EMBL/GenBank/DDBJ whole genome shotgun (WGS) entry which is preliminary data.</text>
</comment>
<feature type="chain" id="PRO_5046098949" description="Envelope fusion protein" evidence="2">
    <location>
        <begin position="28"/>
        <end position="638"/>
    </location>
</feature>
<keyword evidence="1" id="KW-1133">Transmembrane helix</keyword>
<organism evidence="3 4">
    <name type="scientific">Orchesella dallaii</name>
    <dbReference type="NCBI Taxonomy" id="48710"/>
    <lineage>
        <taxon>Eukaryota</taxon>
        <taxon>Metazoa</taxon>
        <taxon>Ecdysozoa</taxon>
        <taxon>Arthropoda</taxon>
        <taxon>Hexapoda</taxon>
        <taxon>Collembola</taxon>
        <taxon>Entomobryomorpha</taxon>
        <taxon>Entomobryoidea</taxon>
        <taxon>Orchesellidae</taxon>
        <taxon>Orchesellinae</taxon>
        <taxon>Orchesella</taxon>
    </lineage>
</organism>
<keyword evidence="1" id="KW-0472">Membrane</keyword>
<evidence type="ECO:0008006" key="5">
    <source>
        <dbReference type="Google" id="ProtNLM"/>
    </source>
</evidence>
<dbReference type="Proteomes" id="UP001642540">
    <property type="component" value="Unassembled WGS sequence"/>
</dbReference>
<proteinExistence type="predicted"/>
<accession>A0ABP1RLF0</accession>
<protein>
    <recommendedName>
        <fullName evidence="5">Envelope fusion protein</fullName>
    </recommendedName>
</protein>
<evidence type="ECO:0000256" key="1">
    <source>
        <dbReference type="SAM" id="Phobius"/>
    </source>
</evidence>
<reference evidence="3 4" key="1">
    <citation type="submission" date="2024-08" db="EMBL/GenBank/DDBJ databases">
        <authorList>
            <person name="Cucini C."/>
            <person name="Frati F."/>
        </authorList>
    </citation>
    <scope>NUCLEOTIDE SEQUENCE [LARGE SCALE GENOMIC DNA]</scope>
</reference>